<dbReference type="EMBL" id="JWZT01001777">
    <property type="protein sequence ID" value="KII71423.1"/>
    <property type="molecule type" value="Genomic_DNA"/>
</dbReference>
<dbReference type="Proteomes" id="UP000031668">
    <property type="component" value="Unassembled WGS sequence"/>
</dbReference>
<protein>
    <recommendedName>
        <fullName evidence="3">Tc1-like transposase DDE domain-containing protein</fullName>
    </recommendedName>
</protein>
<evidence type="ECO:0000313" key="2">
    <source>
        <dbReference type="Proteomes" id="UP000031668"/>
    </source>
</evidence>
<evidence type="ECO:0008006" key="3">
    <source>
        <dbReference type="Google" id="ProtNLM"/>
    </source>
</evidence>
<gene>
    <name evidence="1" type="ORF">RF11_11529</name>
</gene>
<name>A0A0C2JPX1_THEKT</name>
<sequence length="262" mass="30284">MKIKNTISIKTEGELGFNKFNADGLSVGHTRSSYRKIRNELKDSAEYENIPNRMSKLLSENTLRLAELTMETMGGVGIPRSRTKLVVLFEINIALAGSTMHKFLDKIYYSLKYILFPSARRNDNNTILVRHDFAHSFSKTEENYPGDRFTLYMRYGILYKEVKRGRITDSFLGYVENFLRHIGASSWIATRCIVIMDNVMFFKAPTIIECVNRNGHEISFFLSHSTFLNPYVKINKPENEDQIFRHTEEGMATISRLGCDDY</sequence>
<keyword evidence="2" id="KW-1185">Reference proteome</keyword>
<reference evidence="1 2" key="1">
    <citation type="journal article" date="2014" name="Genome Biol. Evol.">
        <title>The genome of the myxosporean Thelohanellus kitauei shows adaptations to nutrient acquisition within its fish host.</title>
        <authorList>
            <person name="Yang Y."/>
            <person name="Xiong J."/>
            <person name="Zhou Z."/>
            <person name="Huo F."/>
            <person name="Miao W."/>
            <person name="Ran C."/>
            <person name="Liu Y."/>
            <person name="Zhang J."/>
            <person name="Feng J."/>
            <person name="Wang M."/>
            <person name="Wang M."/>
            <person name="Wang L."/>
            <person name="Yao B."/>
        </authorList>
    </citation>
    <scope>NUCLEOTIDE SEQUENCE [LARGE SCALE GENOMIC DNA]</scope>
    <source>
        <strain evidence="1">Wuqing</strain>
    </source>
</reference>
<organism evidence="1 2">
    <name type="scientific">Thelohanellus kitauei</name>
    <name type="common">Myxosporean</name>
    <dbReference type="NCBI Taxonomy" id="669202"/>
    <lineage>
        <taxon>Eukaryota</taxon>
        <taxon>Metazoa</taxon>
        <taxon>Cnidaria</taxon>
        <taxon>Myxozoa</taxon>
        <taxon>Myxosporea</taxon>
        <taxon>Bivalvulida</taxon>
        <taxon>Platysporina</taxon>
        <taxon>Myxobolidae</taxon>
        <taxon>Thelohanellus</taxon>
    </lineage>
</organism>
<accession>A0A0C2JPX1</accession>
<comment type="caution">
    <text evidence="1">The sequence shown here is derived from an EMBL/GenBank/DDBJ whole genome shotgun (WGS) entry which is preliminary data.</text>
</comment>
<evidence type="ECO:0000313" key="1">
    <source>
        <dbReference type="EMBL" id="KII71423.1"/>
    </source>
</evidence>
<proteinExistence type="predicted"/>
<dbReference type="AlphaFoldDB" id="A0A0C2JPX1"/>